<dbReference type="EMBL" id="MRZV01000383">
    <property type="protein sequence ID" value="PIK51216.1"/>
    <property type="molecule type" value="Genomic_DNA"/>
</dbReference>
<gene>
    <name evidence="2" type="ORF">BSL78_11876</name>
</gene>
<dbReference type="InterPro" id="IPR051495">
    <property type="entry name" value="Epithelial_Barrier/Signaling"/>
</dbReference>
<dbReference type="InterPro" id="IPR000742">
    <property type="entry name" value="EGF"/>
</dbReference>
<evidence type="ECO:0000313" key="3">
    <source>
        <dbReference type="Proteomes" id="UP000230750"/>
    </source>
</evidence>
<keyword evidence="3" id="KW-1185">Reference proteome</keyword>
<comment type="caution">
    <text evidence="2">The sequence shown here is derived from an EMBL/GenBank/DDBJ whole genome shotgun (WGS) entry which is preliminary data.</text>
</comment>
<name>A0A2G8KT86_STIJA</name>
<dbReference type="PANTHER" id="PTHR13802:SF52">
    <property type="entry name" value="MUCIN-4"/>
    <property type="match status" value="1"/>
</dbReference>
<dbReference type="Proteomes" id="UP000230750">
    <property type="component" value="Unassembled WGS sequence"/>
</dbReference>
<evidence type="ECO:0000259" key="1">
    <source>
        <dbReference type="PROSITE" id="PS00022"/>
    </source>
</evidence>
<evidence type="ECO:0000313" key="2">
    <source>
        <dbReference type="EMBL" id="PIK51216.1"/>
    </source>
</evidence>
<proteinExistence type="predicted"/>
<reference evidence="2 3" key="1">
    <citation type="journal article" date="2017" name="PLoS Biol.">
        <title>The sea cucumber genome provides insights into morphological evolution and visceral regeneration.</title>
        <authorList>
            <person name="Zhang X."/>
            <person name="Sun L."/>
            <person name="Yuan J."/>
            <person name="Sun Y."/>
            <person name="Gao Y."/>
            <person name="Zhang L."/>
            <person name="Li S."/>
            <person name="Dai H."/>
            <person name="Hamel J.F."/>
            <person name="Liu C."/>
            <person name="Yu Y."/>
            <person name="Liu S."/>
            <person name="Lin W."/>
            <person name="Guo K."/>
            <person name="Jin S."/>
            <person name="Xu P."/>
            <person name="Storey K.B."/>
            <person name="Huan P."/>
            <person name="Zhang T."/>
            <person name="Zhou Y."/>
            <person name="Zhang J."/>
            <person name="Lin C."/>
            <person name="Li X."/>
            <person name="Xing L."/>
            <person name="Huo D."/>
            <person name="Sun M."/>
            <person name="Wang L."/>
            <person name="Mercier A."/>
            <person name="Li F."/>
            <person name="Yang H."/>
            <person name="Xiang J."/>
        </authorList>
    </citation>
    <scope>NUCLEOTIDE SEQUENCE [LARGE SCALE GENOMIC DNA]</scope>
    <source>
        <strain evidence="2">Shaxun</strain>
        <tissue evidence="2">Muscle</tissue>
    </source>
</reference>
<protein>
    <recommendedName>
        <fullName evidence="1">EGF-like domain-containing protein</fullName>
    </recommendedName>
</protein>
<dbReference type="PANTHER" id="PTHR13802">
    <property type="entry name" value="MUCIN 4-RELATED"/>
    <property type="match status" value="1"/>
</dbReference>
<accession>A0A2G8KT86</accession>
<sequence>MIRSLSPLELQCRTGLAWNNLNETVATATVFVGFAVQFHSHRVQVVLNKERTGVEVTYNDAVLQIDDAFFTPDWQVTILLDKNRKTGRKELIAAFQDSGNSTKLTFSVVSGTLSLNIVSNGIMAVNSVGLLERFRRTTSDTSLFTYGETESWETFNDVNHKPIFFEDLMSDPSLASKIQQVRIDCSGVKECMFDALVTNNMDLASYSKEYVMEDILQRKLMANTPPSFVSITELHGDQSQPALRANTTLLVQLGNSYTYRVLFTDPDEGDNITLSLREDVPGAMIEDGDILHYTPQDDQPVQIMLVGSDGIVGTNQPLTVLLCNCFGGGCNFNTLLSGGNKFALVGCDCLDSYTGPNCDEDYDSCLDDPC</sequence>
<dbReference type="AlphaFoldDB" id="A0A2G8KT86"/>
<feature type="domain" description="EGF-like" evidence="1">
    <location>
        <begin position="347"/>
        <end position="358"/>
    </location>
</feature>
<dbReference type="STRING" id="307972.A0A2G8KT86"/>
<organism evidence="2 3">
    <name type="scientific">Stichopus japonicus</name>
    <name type="common">Sea cucumber</name>
    <dbReference type="NCBI Taxonomy" id="307972"/>
    <lineage>
        <taxon>Eukaryota</taxon>
        <taxon>Metazoa</taxon>
        <taxon>Echinodermata</taxon>
        <taxon>Eleutherozoa</taxon>
        <taxon>Echinozoa</taxon>
        <taxon>Holothuroidea</taxon>
        <taxon>Aspidochirotacea</taxon>
        <taxon>Aspidochirotida</taxon>
        <taxon>Stichopodidae</taxon>
        <taxon>Apostichopus</taxon>
    </lineage>
</organism>
<dbReference type="PROSITE" id="PS00022">
    <property type="entry name" value="EGF_1"/>
    <property type="match status" value="1"/>
</dbReference>